<sequence>MSEKASKCQKHGHGRRRILRRLCIGLLVFNFVLLVTVLLAWAVIQPRKPQFVLQDITVYAFNTSVPNFLTSNLEVTIRSRNPNNNLGIYYDRLDVYSTYNNQQVTLRTAIPTVYQGHKDVNIWSPFVYGTMVPIAPYNSIALGQDQAGGAIQILIKIDGRVRWKLGTYITGKYHLYVKCPALISLGNRMPVNGIIVGDNAVKYQLVQKCSVTV</sequence>
<dbReference type="Proteomes" id="UP001057402">
    <property type="component" value="Chromosome 11"/>
</dbReference>
<reference evidence="2" key="1">
    <citation type="journal article" date="2023" name="Front. Plant Sci.">
        <title>Chromosomal-level genome assembly of Melastoma candidum provides insights into trichome evolution.</title>
        <authorList>
            <person name="Zhong Y."/>
            <person name="Wu W."/>
            <person name="Sun C."/>
            <person name="Zou P."/>
            <person name="Liu Y."/>
            <person name="Dai S."/>
            <person name="Zhou R."/>
        </authorList>
    </citation>
    <scope>NUCLEOTIDE SEQUENCE [LARGE SCALE GENOMIC DNA]</scope>
</reference>
<name>A0ACB9LH05_9MYRT</name>
<keyword evidence="2" id="KW-1185">Reference proteome</keyword>
<evidence type="ECO:0000313" key="1">
    <source>
        <dbReference type="EMBL" id="KAI4310601.1"/>
    </source>
</evidence>
<dbReference type="EMBL" id="CM042890">
    <property type="protein sequence ID" value="KAI4310601.1"/>
    <property type="molecule type" value="Genomic_DNA"/>
</dbReference>
<proteinExistence type="predicted"/>
<accession>A0ACB9LH05</accession>
<organism evidence="1 2">
    <name type="scientific">Melastoma candidum</name>
    <dbReference type="NCBI Taxonomy" id="119954"/>
    <lineage>
        <taxon>Eukaryota</taxon>
        <taxon>Viridiplantae</taxon>
        <taxon>Streptophyta</taxon>
        <taxon>Embryophyta</taxon>
        <taxon>Tracheophyta</taxon>
        <taxon>Spermatophyta</taxon>
        <taxon>Magnoliopsida</taxon>
        <taxon>eudicotyledons</taxon>
        <taxon>Gunneridae</taxon>
        <taxon>Pentapetalae</taxon>
        <taxon>rosids</taxon>
        <taxon>malvids</taxon>
        <taxon>Myrtales</taxon>
        <taxon>Melastomataceae</taxon>
        <taxon>Melastomatoideae</taxon>
        <taxon>Melastomateae</taxon>
        <taxon>Melastoma</taxon>
    </lineage>
</organism>
<comment type="caution">
    <text evidence="1">The sequence shown here is derived from an EMBL/GenBank/DDBJ whole genome shotgun (WGS) entry which is preliminary data.</text>
</comment>
<gene>
    <name evidence="1" type="ORF">MLD38_035567</name>
</gene>
<evidence type="ECO:0000313" key="2">
    <source>
        <dbReference type="Proteomes" id="UP001057402"/>
    </source>
</evidence>
<protein>
    <submittedName>
        <fullName evidence="1">Uncharacterized protein</fullName>
    </submittedName>
</protein>